<sequence length="282" mass="30867">MSSLEQRFPNKRILITGATSGLGKAFALEFARRGWRIAVTGLDAAEIMETAEAVRSAGGEALEMVLDVTRCEHFEAAAQRVTQAWHGLDVLINNAGVSDAGRMDGELTLDNWRLLMDVNVWSVVYGCRTFIPVLKKVGGGHILNVASGAGLGCLPEMASYNATKAAVVAISATLKTELITDDIDVTCACPTAFRSNIANNDRVRQCTSVAGKGIMEEIKRTKVTAESVAQYIIRSMEKGKLFSLPQADARAMWAASRWMPEKYRNLLTYLFNKRMWLFAPGK</sequence>
<dbReference type="Gene3D" id="3.40.50.720">
    <property type="entry name" value="NAD(P)-binding Rossmann-like Domain"/>
    <property type="match status" value="1"/>
</dbReference>
<keyword evidence="5" id="KW-1185">Reference proteome</keyword>
<evidence type="ECO:0000313" key="5">
    <source>
        <dbReference type="Proteomes" id="UP000648984"/>
    </source>
</evidence>
<protein>
    <submittedName>
        <fullName evidence="4">SDR family NAD(P)-dependent oxidoreductase</fullName>
    </submittedName>
</protein>
<accession>A0ABX1QER3</accession>
<dbReference type="EMBL" id="WTVQ01000032">
    <property type="protein sequence ID" value="NMG76423.1"/>
    <property type="molecule type" value="Genomic_DNA"/>
</dbReference>
<dbReference type="PANTHER" id="PTHR44196:SF1">
    <property type="entry name" value="DEHYDROGENASE_REDUCTASE SDR FAMILY MEMBER 7B"/>
    <property type="match status" value="1"/>
</dbReference>
<evidence type="ECO:0000313" key="4">
    <source>
        <dbReference type="EMBL" id="NMG76423.1"/>
    </source>
</evidence>
<dbReference type="InterPro" id="IPR002347">
    <property type="entry name" value="SDR_fam"/>
</dbReference>
<dbReference type="CDD" id="cd05233">
    <property type="entry name" value="SDR_c"/>
    <property type="match status" value="1"/>
</dbReference>
<dbReference type="RefSeq" id="WP_169261568.1">
    <property type="nucleotide sequence ID" value="NZ_WTVQ01000032.1"/>
</dbReference>
<evidence type="ECO:0000256" key="1">
    <source>
        <dbReference type="ARBA" id="ARBA00006484"/>
    </source>
</evidence>
<dbReference type="PANTHER" id="PTHR44196">
    <property type="entry name" value="DEHYDROGENASE/REDUCTASE SDR FAMILY MEMBER 7B"/>
    <property type="match status" value="1"/>
</dbReference>
<reference evidence="4 5" key="1">
    <citation type="submission" date="2019-12" db="EMBL/GenBank/DDBJ databases">
        <title>Comparative genomics gives insights into the taxonomy of the Azoarcus-Aromatoleum group and reveals separate origins of nif in the plant-associated Azoarcus and non-plant-associated Aromatoleum sub-groups.</title>
        <authorList>
            <person name="Lafos M."/>
            <person name="Maluk M."/>
            <person name="Batista M."/>
            <person name="Junghare M."/>
            <person name="Carmona M."/>
            <person name="Faoro H."/>
            <person name="Cruz L.M."/>
            <person name="Battistoni F."/>
            <person name="De Souza E."/>
            <person name="Pedrosa F."/>
            <person name="Chen W.-M."/>
            <person name="Poole P.S."/>
            <person name="Dixon R.A."/>
            <person name="James E.K."/>
        </authorList>
    </citation>
    <scope>NUCLEOTIDE SEQUENCE [LARGE SCALE GENOMIC DNA]</scope>
    <source>
        <strain evidence="4 5">22Lin</strain>
    </source>
</reference>
<dbReference type="PRINTS" id="PR00080">
    <property type="entry name" value="SDRFAMILY"/>
</dbReference>
<evidence type="ECO:0000256" key="2">
    <source>
        <dbReference type="ARBA" id="ARBA00023002"/>
    </source>
</evidence>
<comment type="similarity">
    <text evidence="1 3">Belongs to the short-chain dehydrogenases/reductases (SDR) family.</text>
</comment>
<organism evidence="4 5">
    <name type="scientific">Aromatoleum diolicum</name>
    <dbReference type="NCBI Taxonomy" id="75796"/>
    <lineage>
        <taxon>Bacteria</taxon>
        <taxon>Pseudomonadati</taxon>
        <taxon>Pseudomonadota</taxon>
        <taxon>Betaproteobacteria</taxon>
        <taxon>Rhodocyclales</taxon>
        <taxon>Rhodocyclaceae</taxon>
        <taxon>Aromatoleum</taxon>
    </lineage>
</organism>
<dbReference type="Pfam" id="PF00106">
    <property type="entry name" value="adh_short"/>
    <property type="match status" value="1"/>
</dbReference>
<keyword evidence="2" id="KW-0560">Oxidoreductase</keyword>
<gene>
    <name evidence="4" type="ORF">GPA25_16815</name>
</gene>
<dbReference type="InterPro" id="IPR036291">
    <property type="entry name" value="NAD(P)-bd_dom_sf"/>
</dbReference>
<evidence type="ECO:0000256" key="3">
    <source>
        <dbReference type="RuleBase" id="RU000363"/>
    </source>
</evidence>
<comment type="caution">
    <text evidence="4">The sequence shown here is derived from an EMBL/GenBank/DDBJ whole genome shotgun (WGS) entry which is preliminary data.</text>
</comment>
<dbReference type="Proteomes" id="UP000648984">
    <property type="component" value="Unassembled WGS sequence"/>
</dbReference>
<dbReference type="PRINTS" id="PR00081">
    <property type="entry name" value="GDHRDH"/>
</dbReference>
<dbReference type="SUPFAM" id="SSF51735">
    <property type="entry name" value="NAD(P)-binding Rossmann-fold domains"/>
    <property type="match status" value="1"/>
</dbReference>
<name>A0ABX1QER3_9RHOO</name>
<proteinExistence type="inferred from homology"/>